<dbReference type="InParanoid" id="E4WSU7"/>
<reference evidence="1" key="1">
    <citation type="journal article" date="2010" name="Science">
        <title>Plasticity of animal genome architecture unmasked by rapid evolution of a pelagic tunicate.</title>
        <authorList>
            <person name="Denoeud F."/>
            <person name="Henriet S."/>
            <person name="Mungpakdee S."/>
            <person name="Aury J.M."/>
            <person name="Da Silva C."/>
            <person name="Brinkmann H."/>
            <person name="Mikhaleva J."/>
            <person name="Olsen L.C."/>
            <person name="Jubin C."/>
            <person name="Canestro C."/>
            <person name="Bouquet J.M."/>
            <person name="Danks G."/>
            <person name="Poulain J."/>
            <person name="Campsteijn C."/>
            <person name="Adamski M."/>
            <person name="Cross I."/>
            <person name="Yadetie F."/>
            <person name="Muffato M."/>
            <person name="Louis A."/>
            <person name="Butcher S."/>
            <person name="Tsagkogeorga G."/>
            <person name="Konrad A."/>
            <person name="Singh S."/>
            <person name="Jensen M.F."/>
            <person name="Cong E.H."/>
            <person name="Eikeseth-Otteraa H."/>
            <person name="Noel B."/>
            <person name="Anthouard V."/>
            <person name="Porcel B.M."/>
            <person name="Kachouri-Lafond R."/>
            <person name="Nishino A."/>
            <person name="Ugolini M."/>
            <person name="Chourrout P."/>
            <person name="Nishida H."/>
            <person name="Aasland R."/>
            <person name="Huzurbazar S."/>
            <person name="Westhof E."/>
            <person name="Delsuc F."/>
            <person name="Lehrach H."/>
            <person name="Reinhardt R."/>
            <person name="Weissenbach J."/>
            <person name="Roy S.W."/>
            <person name="Artiguenave F."/>
            <person name="Postlethwait J.H."/>
            <person name="Manak J.R."/>
            <person name="Thompson E.M."/>
            <person name="Jaillon O."/>
            <person name="Du Pasquier L."/>
            <person name="Boudinot P."/>
            <person name="Liberles D.A."/>
            <person name="Volff J.N."/>
            <person name="Philippe H."/>
            <person name="Lenhard B."/>
            <person name="Roest Crollius H."/>
            <person name="Wincker P."/>
            <person name="Chourrout D."/>
        </authorList>
    </citation>
    <scope>NUCLEOTIDE SEQUENCE [LARGE SCALE GENOMIC DNA]</scope>
</reference>
<protein>
    <submittedName>
        <fullName evidence="1">Uncharacterized protein</fullName>
    </submittedName>
</protein>
<proteinExistence type="predicted"/>
<organism evidence="1">
    <name type="scientific">Oikopleura dioica</name>
    <name type="common">Tunicate</name>
    <dbReference type="NCBI Taxonomy" id="34765"/>
    <lineage>
        <taxon>Eukaryota</taxon>
        <taxon>Metazoa</taxon>
        <taxon>Chordata</taxon>
        <taxon>Tunicata</taxon>
        <taxon>Appendicularia</taxon>
        <taxon>Copelata</taxon>
        <taxon>Oikopleuridae</taxon>
        <taxon>Oikopleura</taxon>
    </lineage>
</organism>
<evidence type="ECO:0000313" key="2">
    <source>
        <dbReference type="Proteomes" id="UP000001307"/>
    </source>
</evidence>
<dbReference type="Proteomes" id="UP000001307">
    <property type="component" value="Unassembled WGS sequence"/>
</dbReference>
<gene>
    <name evidence="1" type="ORF">GSOID_T00005977001</name>
</gene>
<dbReference type="InterPro" id="IPR036770">
    <property type="entry name" value="Ankyrin_rpt-contain_sf"/>
</dbReference>
<accession>E4WSU7</accession>
<dbReference type="Gene3D" id="1.25.40.20">
    <property type="entry name" value="Ankyrin repeat-containing domain"/>
    <property type="match status" value="1"/>
</dbReference>
<keyword evidence="2" id="KW-1185">Reference proteome</keyword>
<dbReference type="AlphaFoldDB" id="E4WSU7"/>
<dbReference type="EMBL" id="FN653016">
    <property type="protein sequence ID" value="CBY06905.1"/>
    <property type="molecule type" value="Genomic_DNA"/>
</dbReference>
<sequence>MSSFLKGVKAKSLDQSTNEKISLNSPIDDFVIACHKGYMRDVDKYLKSPKYSPNQTDFFGWTGLHAACAGCHLHLWAVKIKIEIDL</sequence>
<name>E4WSU7_OIKDI</name>
<dbReference type="SUPFAM" id="SSF48403">
    <property type="entry name" value="Ankyrin repeat"/>
    <property type="match status" value="1"/>
</dbReference>
<evidence type="ECO:0000313" key="1">
    <source>
        <dbReference type="EMBL" id="CBY06905.1"/>
    </source>
</evidence>